<sequence>MVGEAVLAEQTDEWTELRHYIGSDLLAECISGTSAKPGSPESGGQPPTLGH</sequence>
<keyword evidence="3" id="KW-1185">Reference proteome</keyword>
<protein>
    <recommendedName>
        <fullName evidence="4">Transposase</fullName>
    </recommendedName>
</protein>
<feature type="region of interest" description="Disordered" evidence="1">
    <location>
        <begin position="32"/>
        <end position="51"/>
    </location>
</feature>
<organism evidence="2 3">
    <name type="scientific">Streptomyces vastus</name>
    <dbReference type="NCBI Taxonomy" id="285451"/>
    <lineage>
        <taxon>Bacteria</taxon>
        <taxon>Bacillati</taxon>
        <taxon>Actinomycetota</taxon>
        <taxon>Actinomycetes</taxon>
        <taxon>Kitasatosporales</taxon>
        <taxon>Streptomycetaceae</taxon>
        <taxon>Streptomyces</taxon>
    </lineage>
</organism>
<name>A0ABP6D5P2_9ACTN</name>
<proteinExistence type="predicted"/>
<evidence type="ECO:0000313" key="2">
    <source>
        <dbReference type="EMBL" id="GAA2636504.1"/>
    </source>
</evidence>
<gene>
    <name evidence="2" type="ORF">GCM10010307_33400</name>
</gene>
<reference evidence="3" key="1">
    <citation type="journal article" date="2019" name="Int. J. Syst. Evol. Microbiol.">
        <title>The Global Catalogue of Microorganisms (GCM) 10K type strain sequencing project: providing services to taxonomists for standard genome sequencing and annotation.</title>
        <authorList>
            <consortium name="The Broad Institute Genomics Platform"/>
            <consortium name="The Broad Institute Genome Sequencing Center for Infectious Disease"/>
            <person name="Wu L."/>
            <person name="Ma J."/>
        </authorList>
    </citation>
    <scope>NUCLEOTIDE SEQUENCE [LARGE SCALE GENOMIC DNA]</scope>
    <source>
        <strain evidence="3">JCM 4524</strain>
    </source>
</reference>
<dbReference type="RefSeq" id="WP_425584892.1">
    <property type="nucleotide sequence ID" value="NZ_BAAASJ010000033.1"/>
</dbReference>
<accession>A0ABP6D5P2</accession>
<dbReference type="Proteomes" id="UP001500151">
    <property type="component" value="Unassembled WGS sequence"/>
</dbReference>
<comment type="caution">
    <text evidence="2">The sequence shown here is derived from an EMBL/GenBank/DDBJ whole genome shotgun (WGS) entry which is preliminary data.</text>
</comment>
<evidence type="ECO:0008006" key="4">
    <source>
        <dbReference type="Google" id="ProtNLM"/>
    </source>
</evidence>
<dbReference type="EMBL" id="BAAASJ010000033">
    <property type="protein sequence ID" value="GAA2636504.1"/>
    <property type="molecule type" value="Genomic_DNA"/>
</dbReference>
<evidence type="ECO:0000256" key="1">
    <source>
        <dbReference type="SAM" id="MobiDB-lite"/>
    </source>
</evidence>
<evidence type="ECO:0000313" key="3">
    <source>
        <dbReference type="Proteomes" id="UP001500151"/>
    </source>
</evidence>